<comment type="caution">
    <text evidence="2">The sequence shown here is derived from an EMBL/GenBank/DDBJ whole genome shotgun (WGS) entry which is preliminary data.</text>
</comment>
<protein>
    <recommendedName>
        <fullName evidence="4">Integral membrane protein</fullName>
    </recommendedName>
</protein>
<name>A0ABP6YSI8_9ACTN</name>
<dbReference type="Proteomes" id="UP001500707">
    <property type="component" value="Unassembled WGS sequence"/>
</dbReference>
<sequence>MRNCGRGVRIHASGLAGLAGRADQLAPPAPTLRSWLTTVLGVAGRSWRPALFVTGVSVATPLATLELAFGLTEAAGYRATASLPDIIAALEKPTAVTPTIVLPAVLLIIASVSATIGWAGGVWALVTHSVTGRPVALKDAYRYGLSRLRSLWPWTLAATLLFLAGLHAYVAPGIYLLFALSMFSFTVLFELGRHPLVHSFALTHRRLGRALVRWGTLAAVTIAFEAALSLAFATLSVVLLGYPGYGAQAHGIASTLIDTVHTAVGAPTWALLVVGLSVTHADLHNSERT</sequence>
<feature type="transmembrane region" description="Helical" evidence="1">
    <location>
        <begin position="260"/>
        <end position="279"/>
    </location>
</feature>
<reference evidence="3" key="1">
    <citation type="journal article" date="2019" name="Int. J. Syst. Evol. Microbiol.">
        <title>The Global Catalogue of Microorganisms (GCM) 10K type strain sequencing project: providing services to taxonomists for standard genome sequencing and annotation.</title>
        <authorList>
            <consortium name="The Broad Institute Genomics Platform"/>
            <consortium name="The Broad Institute Genome Sequencing Center for Infectious Disease"/>
            <person name="Wu L."/>
            <person name="Ma J."/>
        </authorList>
    </citation>
    <scope>NUCLEOTIDE SEQUENCE [LARGE SCALE GENOMIC DNA]</scope>
    <source>
        <strain evidence="3">JCM 17656</strain>
    </source>
</reference>
<feature type="transmembrane region" description="Helical" evidence="1">
    <location>
        <begin position="100"/>
        <end position="130"/>
    </location>
</feature>
<dbReference type="EMBL" id="BAABCE010000024">
    <property type="protein sequence ID" value="GAA3588090.1"/>
    <property type="molecule type" value="Genomic_DNA"/>
</dbReference>
<evidence type="ECO:0000256" key="1">
    <source>
        <dbReference type="SAM" id="Phobius"/>
    </source>
</evidence>
<feature type="transmembrane region" description="Helical" evidence="1">
    <location>
        <begin position="151"/>
        <end position="168"/>
    </location>
</feature>
<gene>
    <name evidence="2" type="ORF">GCM10022295_82060</name>
</gene>
<feature type="transmembrane region" description="Helical" evidence="1">
    <location>
        <begin position="174"/>
        <end position="191"/>
    </location>
</feature>
<evidence type="ECO:0000313" key="3">
    <source>
        <dbReference type="Proteomes" id="UP001500707"/>
    </source>
</evidence>
<evidence type="ECO:0008006" key="4">
    <source>
        <dbReference type="Google" id="ProtNLM"/>
    </source>
</evidence>
<keyword evidence="3" id="KW-1185">Reference proteome</keyword>
<organism evidence="2 3">
    <name type="scientific">Streptomyces osmaniensis</name>
    <dbReference type="NCBI Taxonomy" id="593134"/>
    <lineage>
        <taxon>Bacteria</taxon>
        <taxon>Bacillati</taxon>
        <taxon>Actinomycetota</taxon>
        <taxon>Actinomycetes</taxon>
        <taxon>Kitasatosporales</taxon>
        <taxon>Streptomycetaceae</taxon>
        <taxon>Streptomyces</taxon>
    </lineage>
</organism>
<proteinExistence type="predicted"/>
<evidence type="ECO:0000313" key="2">
    <source>
        <dbReference type="EMBL" id="GAA3588090.1"/>
    </source>
</evidence>
<feature type="transmembrane region" description="Helical" evidence="1">
    <location>
        <begin position="211"/>
        <end position="240"/>
    </location>
</feature>
<keyword evidence="1" id="KW-1133">Transmembrane helix</keyword>
<accession>A0ABP6YSI8</accession>
<keyword evidence="1" id="KW-0812">Transmembrane</keyword>
<keyword evidence="1" id="KW-0472">Membrane</keyword>